<comment type="similarity">
    <text evidence="2">Belongs to the asparagine synthetase family.</text>
</comment>
<dbReference type="SUPFAM" id="SSF52402">
    <property type="entry name" value="Adenine nucleotide alpha hydrolases-like"/>
    <property type="match status" value="1"/>
</dbReference>
<dbReference type="PIRSF" id="PIRSF001589">
    <property type="entry name" value="Asn_synthetase_glu-h"/>
    <property type="match status" value="1"/>
</dbReference>
<keyword evidence="6" id="KW-0315">Glutamine amidotransferase</keyword>
<evidence type="ECO:0000313" key="10">
    <source>
        <dbReference type="Proteomes" id="UP000733744"/>
    </source>
</evidence>
<dbReference type="PANTHER" id="PTHR43284:SF1">
    <property type="entry name" value="ASPARAGINE SYNTHETASE"/>
    <property type="match status" value="1"/>
</dbReference>
<evidence type="ECO:0000256" key="2">
    <source>
        <dbReference type="ARBA" id="ARBA00005752"/>
    </source>
</evidence>
<comment type="caution">
    <text evidence="9">The sequence shown here is derived from an EMBL/GenBank/DDBJ whole genome shotgun (WGS) entry which is preliminary data.</text>
</comment>
<accession>A0ABY3C694</accession>
<dbReference type="EMBL" id="RYFG02000118">
    <property type="protein sequence ID" value="TRW90373.1"/>
    <property type="molecule type" value="Genomic_DNA"/>
</dbReference>
<dbReference type="InterPro" id="IPR051786">
    <property type="entry name" value="ASN_synthetase/amidase"/>
</dbReference>
<name>A0ABY3C694_9GAMM</name>
<dbReference type="PROSITE" id="PS51278">
    <property type="entry name" value="GATASE_TYPE_2"/>
    <property type="match status" value="1"/>
</dbReference>
<proteinExistence type="inferred from homology"/>
<dbReference type="EC" id="6.3.5.4" evidence="3"/>
<evidence type="ECO:0000313" key="9">
    <source>
        <dbReference type="EMBL" id="TRW90373.1"/>
    </source>
</evidence>
<gene>
    <name evidence="9" type="primary">asnB</name>
    <name evidence="9" type="ORF">EKO24_019285</name>
</gene>
<sequence length="618" mass="71039">MCGIAGIYHLAGEQPVERALLQTMVDSFAYRGPDDDGFYQEPGLGLGFRRLSIIDLASGNQPISNEDDTLVLICNGEIYNYRELQADLIKQGHRFKTACDIEVILHLYEQYGVELLQRLNGQFAFALYDKRQKRLMLARDHVGIAPLFYTVAGQRFIFGSEIKAILKYPAVERRVDLTGLDQIFTFPGLVSPRTLFQNIHALKPGHFILVEQGDVKVKEYWDLTYPLQSELDNQISEQDCIDRLDEALRKAVNYRLHADVPVGFYLSGGLDSSLIAGLIHDLSPEKQRHSFSIGFHDKAIDERHYQQIMAAQVNSIHHETVFDSEHIAERLQDMIFHAETPLKESYNSCSLALSGLVKQQGLKVVLTGEGADELFAGYVGYRLDQNREQDDFSLEAMLETQLQEECWGEPFFYEKNYHEFKDTKRALYASAVLEQAEEFECTNHAPVDTGKLLGRHAIHKRSYLDFKLRMSDHLLADHGDRVAYANSVEARYPFLDVNVIACARTIPPHFLVNNMQEKYILKQLARRYVPDAVINRPKFSFVAPGSPNLLRQNNEWIEDLLSYERIKRQGYFNPDVIERLKKTYRADGFNINQTFDDDWLLMVLTFNIWLEIFGLPEF</sequence>
<comment type="pathway">
    <text evidence="1">Amino-acid biosynthesis; L-asparagine biosynthesis; L-asparagine from L-aspartate (L-Gln route): step 1/1.</text>
</comment>
<dbReference type="NCBIfam" id="TIGR01536">
    <property type="entry name" value="asn_synth_AEB"/>
    <property type="match status" value="1"/>
</dbReference>
<dbReference type="InterPro" id="IPR006426">
    <property type="entry name" value="Asn_synth_AEB"/>
</dbReference>
<dbReference type="GO" id="GO:0004066">
    <property type="term" value="F:asparagine synthase (glutamine-hydrolyzing) activity"/>
    <property type="evidence" value="ECO:0007669"/>
    <property type="project" value="UniProtKB-EC"/>
</dbReference>
<evidence type="ECO:0000256" key="7">
    <source>
        <dbReference type="ARBA" id="ARBA00048741"/>
    </source>
</evidence>
<organism evidence="9 10">
    <name type="scientific">Candidatus Methylobacter oryzae</name>
    <dbReference type="NCBI Taxonomy" id="2497749"/>
    <lineage>
        <taxon>Bacteria</taxon>
        <taxon>Pseudomonadati</taxon>
        <taxon>Pseudomonadota</taxon>
        <taxon>Gammaproteobacteria</taxon>
        <taxon>Methylococcales</taxon>
        <taxon>Methylococcaceae</taxon>
        <taxon>Methylobacter</taxon>
    </lineage>
</organism>
<dbReference type="Gene3D" id="3.60.20.10">
    <property type="entry name" value="Glutamine Phosphoribosylpyrophosphate, subunit 1, domain 1"/>
    <property type="match status" value="1"/>
</dbReference>
<dbReference type="Pfam" id="PF13537">
    <property type="entry name" value="GATase_7"/>
    <property type="match status" value="1"/>
</dbReference>
<dbReference type="SUPFAM" id="SSF56235">
    <property type="entry name" value="N-terminal nucleophile aminohydrolases (Ntn hydrolases)"/>
    <property type="match status" value="1"/>
</dbReference>
<dbReference type="InterPro" id="IPR014729">
    <property type="entry name" value="Rossmann-like_a/b/a_fold"/>
</dbReference>
<protein>
    <recommendedName>
        <fullName evidence="3">asparagine synthase (glutamine-hydrolyzing)</fullName>
        <ecNumber evidence="3">6.3.5.4</ecNumber>
    </recommendedName>
</protein>
<dbReference type="Pfam" id="PF00733">
    <property type="entry name" value="Asn_synthase"/>
    <property type="match status" value="1"/>
</dbReference>
<dbReference type="PANTHER" id="PTHR43284">
    <property type="entry name" value="ASPARAGINE SYNTHETASE (GLUTAMINE-HYDROLYZING)"/>
    <property type="match status" value="1"/>
</dbReference>
<dbReference type="CDD" id="cd01991">
    <property type="entry name" value="Asn_synthase_B_C"/>
    <property type="match status" value="1"/>
</dbReference>
<dbReference type="RefSeq" id="WP_127027492.1">
    <property type="nucleotide sequence ID" value="NZ_RYFG02000118.1"/>
</dbReference>
<evidence type="ECO:0000256" key="4">
    <source>
        <dbReference type="ARBA" id="ARBA00022741"/>
    </source>
</evidence>
<feature type="domain" description="Glutamine amidotransferase type-2" evidence="8">
    <location>
        <begin position="2"/>
        <end position="213"/>
    </location>
</feature>
<dbReference type="InterPro" id="IPR029055">
    <property type="entry name" value="Ntn_hydrolases_N"/>
</dbReference>
<dbReference type="InterPro" id="IPR033738">
    <property type="entry name" value="AsnB_N"/>
</dbReference>
<dbReference type="InterPro" id="IPR017932">
    <property type="entry name" value="GATase_2_dom"/>
</dbReference>
<keyword evidence="10" id="KW-1185">Reference proteome</keyword>
<evidence type="ECO:0000256" key="3">
    <source>
        <dbReference type="ARBA" id="ARBA00012737"/>
    </source>
</evidence>
<evidence type="ECO:0000256" key="1">
    <source>
        <dbReference type="ARBA" id="ARBA00005187"/>
    </source>
</evidence>
<keyword evidence="4" id="KW-0547">Nucleotide-binding</keyword>
<dbReference type="Gene3D" id="3.40.50.620">
    <property type="entry name" value="HUPs"/>
    <property type="match status" value="1"/>
</dbReference>
<dbReference type="Proteomes" id="UP000733744">
    <property type="component" value="Unassembled WGS sequence"/>
</dbReference>
<keyword evidence="5" id="KW-0067">ATP-binding</keyword>
<dbReference type="CDD" id="cd00712">
    <property type="entry name" value="AsnB"/>
    <property type="match status" value="1"/>
</dbReference>
<evidence type="ECO:0000256" key="5">
    <source>
        <dbReference type="ARBA" id="ARBA00022840"/>
    </source>
</evidence>
<evidence type="ECO:0000259" key="8">
    <source>
        <dbReference type="PROSITE" id="PS51278"/>
    </source>
</evidence>
<evidence type="ECO:0000256" key="6">
    <source>
        <dbReference type="ARBA" id="ARBA00022962"/>
    </source>
</evidence>
<reference evidence="9 10" key="1">
    <citation type="journal article" date="2019" name="Antonie Van Leeuwenhoek">
        <title>Description of 'Ca. Methylobacter oryzae' KRF1, a novel species from the environmentally important Methylobacter clade 2.</title>
        <authorList>
            <person name="Khatri K."/>
            <person name="Mohite J.A."/>
            <person name="Pandit P.S."/>
            <person name="Bahulikar R."/>
            <person name="Rahalkar M.C."/>
        </authorList>
    </citation>
    <scope>NUCLEOTIDE SEQUENCE [LARGE SCALE GENOMIC DNA]</scope>
    <source>
        <strain evidence="9 10">KRF1</strain>
    </source>
</reference>
<comment type="catalytic activity">
    <reaction evidence="7">
        <text>L-aspartate + L-glutamine + ATP + H2O = L-asparagine + L-glutamate + AMP + diphosphate + H(+)</text>
        <dbReference type="Rhea" id="RHEA:12228"/>
        <dbReference type="ChEBI" id="CHEBI:15377"/>
        <dbReference type="ChEBI" id="CHEBI:15378"/>
        <dbReference type="ChEBI" id="CHEBI:29985"/>
        <dbReference type="ChEBI" id="CHEBI:29991"/>
        <dbReference type="ChEBI" id="CHEBI:30616"/>
        <dbReference type="ChEBI" id="CHEBI:33019"/>
        <dbReference type="ChEBI" id="CHEBI:58048"/>
        <dbReference type="ChEBI" id="CHEBI:58359"/>
        <dbReference type="ChEBI" id="CHEBI:456215"/>
        <dbReference type="EC" id="6.3.5.4"/>
    </reaction>
</comment>
<keyword evidence="9" id="KW-0436">Ligase</keyword>
<dbReference type="InterPro" id="IPR001962">
    <property type="entry name" value="Asn_synthase"/>
</dbReference>